<keyword evidence="2" id="KW-1185">Reference proteome</keyword>
<gene>
    <name evidence="1" type="ORF">E2C01_028517</name>
</gene>
<evidence type="ECO:0000313" key="2">
    <source>
        <dbReference type="Proteomes" id="UP000324222"/>
    </source>
</evidence>
<dbReference type="Proteomes" id="UP000324222">
    <property type="component" value="Unassembled WGS sequence"/>
</dbReference>
<proteinExistence type="predicted"/>
<organism evidence="1 2">
    <name type="scientific">Portunus trituberculatus</name>
    <name type="common">Swimming crab</name>
    <name type="synonym">Neptunus trituberculatus</name>
    <dbReference type="NCBI Taxonomy" id="210409"/>
    <lineage>
        <taxon>Eukaryota</taxon>
        <taxon>Metazoa</taxon>
        <taxon>Ecdysozoa</taxon>
        <taxon>Arthropoda</taxon>
        <taxon>Crustacea</taxon>
        <taxon>Multicrustacea</taxon>
        <taxon>Malacostraca</taxon>
        <taxon>Eumalacostraca</taxon>
        <taxon>Eucarida</taxon>
        <taxon>Decapoda</taxon>
        <taxon>Pleocyemata</taxon>
        <taxon>Brachyura</taxon>
        <taxon>Eubrachyura</taxon>
        <taxon>Portunoidea</taxon>
        <taxon>Portunidae</taxon>
        <taxon>Portuninae</taxon>
        <taxon>Portunus</taxon>
    </lineage>
</organism>
<comment type="caution">
    <text evidence="1">The sequence shown here is derived from an EMBL/GenBank/DDBJ whole genome shotgun (WGS) entry which is preliminary data.</text>
</comment>
<evidence type="ECO:0000313" key="1">
    <source>
        <dbReference type="EMBL" id="MPC35103.1"/>
    </source>
</evidence>
<name>A0A5B7EQ77_PORTR</name>
<reference evidence="1 2" key="1">
    <citation type="submission" date="2019-05" db="EMBL/GenBank/DDBJ databases">
        <title>Another draft genome of Portunus trituberculatus and its Hox gene families provides insights of decapod evolution.</title>
        <authorList>
            <person name="Jeong J.-H."/>
            <person name="Song I."/>
            <person name="Kim S."/>
            <person name="Choi T."/>
            <person name="Kim D."/>
            <person name="Ryu S."/>
            <person name="Kim W."/>
        </authorList>
    </citation>
    <scope>NUCLEOTIDE SEQUENCE [LARGE SCALE GENOMIC DNA]</scope>
    <source>
        <tissue evidence="1">Muscle</tissue>
    </source>
</reference>
<dbReference type="AlphaFoldDB" id="A0A5B7EQ77"/>
<sequence length="138" mass="15300">MIPFGPREDSWCLCLCRSLSRAVVQIDPRSRHSVVTIKKTPSIESSSNPSHVRWKLMKRSRYGAGVFENRVLGVRMRPSAAEGWTKLPLLLLRPPFLTTILFIHLSLGEVSPAISLNAMSIGYIPGSSRFCASFSGGR</sequence>
<dbReference type="EMBL" id="VSRR010003200">
    <property type="protein sequence ID" value="MPC35103.1"/>
    <property type="molecule type" value="Genomic_DNA"/>
</dbReference>
<protein>
    <submittedName>
        <fullName evidence="1">Uncharacterized protein</fullName>
    </submittedName>
</protein>
<accession>A0A5B7EQ77</accession>